<protein>
    <recommendedName>
        <fullName evidence="2">YCII-related domain-containing protein</fullName>
    </recommendedName>
</protein>
<feature type="domain" description="YCII-related" evidence="2">
    <location>
        <begin position="25"/>
        <end position="85"/>
    </location>
</feature>
<proteinExistence type="inferred from homology"/>
<organism evidence="3 4">
    <name type="scientific">Leptospira fainei serovar Hurstbridge str. BUT 6</name>
    <dbReference type="NCBI Taxonomy" id="1193011"/>
    <lineage>
        <taxon>Bacteria</taxon>
        <taxon>Pseudomonadati</taxon>
        <taxon>Spirochaetota</taxon>
        <taxon>Spirochaetia</taxon>
        <taxon>Leptospirales</taxon>
        <taxon>Leptospiraceae</taxon>
        <taxon>Leptospira</taxon>
    </lineage>
</organism>
<dbReference type="SUPFAM" id="SSF54909">
    <property type="entry name" value="Dimeric alpha+beta barrel"/>
    <property type="match status" value="1"/>
</dbReference>
<dbReference type="STRING" id="1193011.LEP1GSC058_1934"/>
<sequence length="86" mass="9060">MSKKWQDWVGGIAAQGKLANNGPRLSTEGKVLKSGGVITDGPFVEIRERLGSFIVVKADTLEDATTLAHGCPALDADGSVEIRPVL</sequence>
<evidence type="ECO:0000259" key="2">
    <source>
        <dbReference type="Pfam" id="PF03795"/>
    </source>
</evidence>
<dbReference type="InterPro" id="IPR005545">
    <property type="entry name" value="YCII"/>
</dbReference>
<dbReference type="InterPro" id="IPR011008">
    <property type="entry name" value="Dimeric_a/b-barrel"/>
</dbReference>
<evidence type="ECO:0000313" key="4">
    <source>
        <dbReference type="Proteomes" id="UP000014540"/>
    </source>
</evidence>
<gene>
    <name evidence="3" type="ORF">LEP1GSC058_1934</name>
</gene>
<evidence type="ECO:0000313" key="3">
    <source>
        <dbReference type="EMBL" id="EPG75325.1"/>
    </source>
</evidence>
<dbReference type="Pfam" id="PF03795">
    <property type="entry name" value="YCII"/>
    <property type="match status" value="1"/>
</dbReference>
<evidence type="ECO:0000256" key="1">
    <source>
        <dbReference type="ARBA" id="ARBA00007689"/>
    </source>
</evidence>
<comment type="caution">
    <text evidence="3">The sequence shown here is derived from an EMBL/GenBank/DDBJ whole genome shotgun (WGS) entry which is preliminary data.</text>
</comment>
<reference evidence="3" key="1">
    <citation type="submission" date="2013-04" db="EMBL/GenBank/DDBJ databases">
        <authorList>
            <person name="Harkins D.M."/>
            <person name="Durkin A.S."/>
            <person name="Selengut J.D."/>
            <person name="Sanka R."/>
            <person name="DePew J."/>
            <person name="Purushe J."/>
            <person name="Ahmed A."/>
            <person name="van der Linden H."/>
            <person name="Goris M.G.A."/>
            <person name="Hartskeerl R.A."/>
            <person name="Vinetz J.M."/>
            <person name="Sutton G.G."/>
            <person name="Nelson W.C."/>
            <person name="Fouts D.E."/>
        </authorList>
    </citation>
    <scope>NUCLEOTIDE SEQUENCE [LARGE SCALE GENOMIC DNA]</scope>
    <source>
        <strain evidence="3">BUT 6</strain>
    </source>
</reference>
<dbReference type="AlphaFoldDB" id="S3VFQ3"/>
<dbReference type="Proteomes" id="UP000014540">
    <property type="component" value="Unassembled WGS sequence"/>
</dbReference>
<dbReference type="EMBL" id="AKWZ02000003">
    <property type="protein sequence ID" value="EPG75325.1"/>
    <property type="molecule type" value="Genomic_DNA"/>
</dbReference>
<accession>S3VFQ3</accession>
<keyword evidence="4" id="KW-1185">Reference proteome</keyword>
<comment type="similarity">
    <text evidence="1">Belongs to the YciI family.</text>
</comment>
<dbReference type="Gene3D" id="3.30.70.1060">
    <property type="entry name" value="Dimeric alpha+beta barrel"/>
    <property type="match status" value="1"/>
</dbReference>
<name>S3VFQ3_9LEPT</name>